<dbReference type="Pfam" id="PF14035">
    <property type="entry name" value="YlzJ"/>
    <property type="match status" value="1"/>
</dbReference>
<keyword evidence="2" id="KW-1185">Reference proteome</keyword>
<dbReference type="OrthoDB" id="1683573at2"/>
<dbReference type="Proteomes" id="UP000321363">
    <property type="component" value="Unassembled WGS sequence"/>
</dbReference>
<gene>
    <name evidence="1" type="ORF">FS935_05830</name>
</gene>
<protein>
    <submittedName>
        <fullName evidence="1">Ribonuclease</fullName>
    </submittedName>
</protein>
<proteinExistence type="predicted"/>
<reference evidence="1 2" key="1">
    <citation type="journal article" date="2005" name="Int. J. Syst. Evol. Microbiol.">
        <title>Bacillus litoralis sp. nov., isolated from a tidal flat of the Yellow Sea in Korea.</title>
        <authorList>
            <person name="Yoon J.H."/>
            <person name="Oh T.K."/>
        </authorList>
    </citation>
    <scope>NUCLEOTIDE SEQUENCE [LARGE SCALE GENOMIC DNA]</scope>
    <source>
        <strain evidence="1 2">SW-211</strain>
    </source>
</reference>
<evidence type="ECO:0000313" key="1">
    <source>
        <dbReference type="EMBL" id="TXC91900.1"/>
    </source>
</evidence>
<name>A0A5C6W3I1_9BACI</name>
<accession>A0A5C6W3I1</accession>
<dbReference type="EMBL" id="VOQF01000003">
    <property type="protein sequence ID" value="TXC91900.1"/>
    <property type="molecule type" value="Genomic_DNA"/>
</dbReference>
<comment type="caution">
    <text evidence="1">The sequence shown here is derived from an EMBL/GenBank/DDBJ whole genome shotgun (WGS) entry which is preliminary data.</text>
</comment>
<evidence type="ECO:0000313" key="2">
    <source>
        <dbReference type="Proteomes" id="UP000321363"/>
    </source>
</evidence>
<dbReference type="InterPro" id="IPR025619">
    <property type="entry name" value="YlzJ"/>
</dbReference>
<dbReference type="AlphaFoldDB" id="A0A5C6W3I1"/>
<sequence length="82" mass="9317">MIFYTMVPSEHMFPTLEEEYKKQSIVEVNGVQLLVQETTNSQFEIVRILSSDPNHYLDSAICPGQKVTMSISTNQGNYGIMN</sequence>
<dbReference type="RefSeq" id="WP_146946646.1">
    <property type="nucleotide sequence ID" value="NZ_VOQF01000003.1"/>
</dbReference>
<organism evidence="1 2">
    <name type="scientific">Metabacillus litoralis</name>
    <dbReference type="NCBI Taxonomy" id="152268"/>
    <lineage>
        <taxon>Bacteria</taxon>
        <taxon>Bacillati</taxon>
        <taxon>Bacillota</taxon>
        <taxon>Bacilli</taxon>
        <taxon>Bacillales</taxon>
        <taxon>Bacillaceae</taxon>
        <taxon>Metabacillus</taxon>
    </lineage>
</organism>